<evidence type="ECO:0000256" key="5">
    <source>
        <dbReference type="ARBA" id="ARBA00022737"/>
    </source>
</evidence>
<gene>
    <name evidence="16" type="ORF">DID88_005775</name>
</gene>
<evidence type="ECO:0000256" key="13">
    <source>
        <dbReference type="ARBA" id="ARBA00023211"/>
    </source>
</evidence>
<feature type="domain" description="RNase III" evidence="15">
    <location>
        <begin position="63"/>
        <end position="244"/>
    </location>
</feature>
<organism evidence="16 17">
    <name type="scientific">Monilinia fructigena</name>
    <dbReference type="NCBI Taxonomy" id="38457"/>
    <lineage>
        <taxon>Eukaryota</taxon>
        <taxon>Fungi</taxon>
        <taxon>Dikarya</taxon>
        <taxon>Ascomycota</taxon>
        <taxon>Pezizomycotina</taxon>
        <taxon>Leotiomycetes</taxon>
        <taxon>Helotiales</taxon>
        <taxon>Sclerotiniaceae</taxon>
        <taxon>Monilinia</taxon>
    </lineage>
</organism>
<dbReference type="EMBL" id="QKRW01000086">
    <property type="protein sequence ID" value="RAL58358.1"/>
    <property type="molecule type" value="Genomic_DNA"/>
</dbReference>
<keyword evidence="12" id="KW-0051">Antiviral defense</keyword>
<dbReference type="InterPro" id="IPR036389">
    <property type="entry name" value="RNase_III_sf"/>
</dbReference>
<dbReference type="PANTHER" id="PTHR14950:SF37">
    <property type="entry name" value="ENDORIBONUCLEASE DICER"/>
    <property type="match status" value="1"/>
</dbReference>
<comment type="caution">
    <text evidence="16">The sequence shown here is derived from an EMBL/GenBank/DDBJ whole genome shotgun (WGS) entry which is preliminary data.</text>
</comment>
<evidence type="ECO:0000256" key="4">
    <source>
        <dbReference type="ARBA" id="ARBA00022723"/>
    </source>
</evidence>
<dbReference type="Pfam" id="PF00636">
    <property type="entry name" value="Ribonuclease_3"/>
    <property type="match status" value="1"/>
</dbReference>
<dbReference type="GO" id="GO:0004525">
    <property type="term" value="F:ribonuclease III activity"/>
    <property type="evidence" value="ECO:0007669"/>
    <property type="project" value="InterPro"/>
</dbReference>
<dbReference type="PROSITE" id="PS00517">
    <property type="entry name" value="RNASE_3_1"/>
    <property type="match status" value="1"/>
</dbReference>
<keyword evidence="5" id="KW-0677">Repeat</keyword>
<keyword evidence="8" id="KW-0347">Helicase</keyword>
<dbReference type="Proteomes" id="UP000249056">
    <property type="component" value="Unassembled WGS sequence"/>
</dbReference>
<evidence type="ECO:0000256" key="11">
    <source>
        <dbReference type="ARBA" id="ARBA00022884"/>
    </source>
</evidence>
<evidence type="ECO:0000256" key="14">
    <source>
        <dbReference type="ARBA" id="ARBA00025403"/>
    </source>
</evidence>
<dbReference type="InterPro" id="IPR000999">
    <property type="entry name" value="RNase_III_dom"/>
</dbReference>
<keyword evidence="10" id="KW-0460">Magnesium</keyword>
<evidence type="ECO:0000256" key="2">
    <source>
        <dbReference type="ARBA" id="ARBA00001946"/>
    </source>
</evidence>
<dbReference type="GO" id="GO:0005737">
    <property type="term" value="C:cytoplasm"/>
    <property type="evidence" value="ECO:0007669"/>
    <property type="project" value="TreeGrafter"/>
</dbReference>
<dbReference type="SUPFAM" id="SSF69065">
    <property type="entry name" value="RNase III domain-like"/>
    <property type="match status" value="2"/>
</dbReference>
<dbReference type="CDD" id="cd00593">
    <property type="entry name" value="RIBOc"/>
    <property type="match status" value="1"/>
</dbReference>
<dbReference type="OrthoDB" id="416741at2759"/>
<sequence length="371" mass="42045">MSSKTLADVVEALIGACMVDGGIPKALKSLQLFLPEIHWLPLETRRSSLYQRVPDDLGSTITLQPVEKILAYTFTKNSLLTEAITHPSYSIGAQSLERLEFLGDAILDNVVVTAMWSHELELTHFQMHLLRSALVNADFLAFICMEMGIEQDIANLIEGRDHQIHEIHTSRRVPLVNFLRHSNTLISLYQKQALSRHLELREQILAVINTGDKYPWALLSRLDAKKFFSDMIESLLGAIWIDSGSMEVCTRVVERMGLLKYMRRILKDGVRIMHPKEELGIVAGNDKVKYVLRNKKIGDGDEHIQEGRIEYMCKVFVGGEEIVDVEGGVRKEEIQATAAEKAIEILKARDRDRAKDEQTEIVGKINKMDLE</sequence>
<dbReference type="FunFam" id="1.10.1520.10:FF:000032">
    <property type="entry name" value="Dicer-like protein 2"/>
    <property type="match status" value="1"/>
</dbReference>
<evidence type="ECO:0000259" key="15">
    <source>
        <dbReference type="PROSITE" id="PS50142"/>
    </source>
</evidence>
<name>A0A395IG40_9HELO</name>
<evidence type="ECO:0000313" key="17">
    <source>
        <dbReference type="Proteomes" id="UP000249056"/>
    </source>
</evidence>
<reference evidence="16 17" key="1">
    <citation type="submission" date="2018-06" db="EMBL/GenBank/DDBJ databases">
        <title>Genome Sequence of the Brown Rot Fungal Pathogen Monilinia fructigena.</title>
        <authorList>
            <person name="Landi L."/>
            <person name="De Miccolis Angelini R.M."/>
            <person name="Pollastro S."/>
            <person name="Abate D."/>
            <person name="Faretra F."/>
            <person name="Romanazzi G."/>
        </authorList>
    </citation>
    <scope>NUCLEOTIDE SEQUENCE [LARGE SCALE GENOMIC DNA]</scope>
    <source>
        <strain evidence="16 17">Mfrg269</strain>
    </source>
</reference>
<protein>
    <recommendedName>
        <fullName evidence="15">RNase III domain-containing protein</fullName>
    </recommendedName>
</protein>
<dbReference type="SMART" id="SM00535">
    <property type="entry name" value="RIBOc"/>
    <property type="match status" value="1"/>
</dbReference>
<evidence type="ECO:0000256" key="9">
    <source>
        <dbReference type="ARBA" id="ARBA00022840"/>
    </source>
</evidence>
<dbReference type="GO" id="GO:0051607">
    <property type="term" value="P:defense response to virus"/>
    <property type="evidence" value="ECO:0007669"/>
    <property type="project" value="UniProtKB-KW"/>
</dbReference>
<dbReference type="AlphaFoldDB" id="A0A395IG40"/>
<feature type="domain" description="RNase III" evidence="15">
    <location>
        <begin position="1"/>
        <end position="22"/>
    </location>
</feature>
<keyword evidence="7" id="KW-0378">Hydrolase</keyword>
<dbReference type="GO" id="GO:0004386">
    <property type="term" value="F:helicase activity"/>
    <property type="evidence" value="ECO:0007669"/>
    <property type="project" value="UniProtKB-KW"/>
</dbReference>
<dbReference type="PROSITE" id="PS50142">
    <property type="entry name" value="RNASE_3_2"/>
    <property type="match status" value="2"/>
</dbReference>
<evidence type="ECO:0000256" key="7">
    <source>
        <dbReference type="ARBA" id="ARBA00022801"/>
    </source>
</evidence>
<dbReference type="GO" id="GO:0046872">
    <property type="term" value="F:metal ion binding"/>
    <property type="evidence" value="ECO:0007669"/>
    <property type="project" value="UniProtKB-KW"/>
</dbReference>
<dbReference type="PANTHER" id="PTHR14950">
    <property type="entry name" value="DICER-RELATED"/>
    <property type="match status" value="1"/>
</dbReference>
<evidence type="ECO:0000256" key="6">
    <source>
        <dbReference type="ARBA" id="ARBA00022741"/>
    </source>
</evidence>
<evidence type="ECO:0000256" key="12">
    <source>
        <dbReference type="ARBA" id="ARBA00023118"/>
    </source>
</evidence>
<dbReference type="GO" id="GO:0030422">
    <property type="term" value="P:siRNA processing"/>
    <property type="evidence" value="ECO:0007669"/>
    <property type="project" value="TreeGrafter"/>
</dbReference>
<dbReference type="GO" id="GO:0005634">
    <property type="term" value="C:nucleus"/>
    <property type="evidence" value="ECO:0007669"/>
    <property type="project" value="TreeGrafter"/>
</dbReference>
<keyword evidence="3" id="KW-0930">Antiviral protein</keyword>
<keyword evidence="13" id="KW-0464">Manganese</keyword>
<comment type="cofactor">
    <cofactor evidence="2">
        <name>Mg(2+)</name>
        <dbReference type="ChEBI" id="CHEBI:18420"/>
    </cofactor>
</comment>
<proteinExistence type="predicted"/>
<evidence type="ECO:0000256" key="10">
    <source>
        <dbReference type="ARBA" id="ARBA00022842"/>
    </source>
</evidence>
<keyword evidence="11" id="KW-0694">RNA-binding</keyword>
<dbReference type="GO" id="GO:0050688">
    <property type="term" value="P:regulation of defense response to virus"/>
    <property type="evidence" value="ECO:0007669"/>
    <property type="project" value="UniProtKB-KW"/>
</dbReference>
<evidence type="ECO:0000313" key="16">
    <source>
        <dbReference type="EMBL" id="RAL58358.1"/>
    </source>
</evidence>
<accession>A0A395IG40</accession>
<keyword evidence="4" id="KW-0479">Metal-binding</keyword>
<keyword evidence="9" id="KW-0067">ATP-binding</keyword>
<keyword evidence="6" id="KW-0547">Nucleotide-binding</keyword>
<evidence type="ECO:0000256" key="1">
    <source>
        <dbReference type="ARBA" id="ARBA00001936"/>
    </source>
</evidence>
<dbReference type="Gene3D" id="1.10.1520.10">
    <property type="entry name" value="Ribonuclease III domain"/>
    <property type="match status" value="2"/>
</dbReference>
<dbReference type="GO" id="GO:0003723">
    <property type="term" value="F:RNA binding"/>
    <property type="evidence" value="ECO:0007669"/>
    <property type="project" value="UniProtKB-KW"/>
</dbReference>
<evidence type="ECO:0000256" key="8">
    <source>
        <dbReference type="ARBA" id="ARBA00022806"/>
    </source>
</evidence>
<dbReference type="GO" id="GO:0005524">
    <property type="term" value="F:ATP binding"/>
    <property type="evidence" value="ECO:0007669"/>
    <property type="project" value="UniProtKB-KW"/>
</dbReference>
<evidence type="ECO:0000256" key="3">
    <source>
        <dbReference type="ARBA" id="ARBA00022721"/>
    </source>
</evidence>
<comment type="function">
    <text evidence="14">Dicer-like endonuclease involved in cleaving double-stranded RNA in the RNA interference (RNAi) pathway. Produces 21 to 25 bp dsRNAs (siRNAs) which target the selective destruction of homologous RNAs leading to sequence-specific suppression of gene expression, called post-transcriptional gene silencing (PTGS). Part of a broad host defense response against viral infection and transposons.</text>
</comment>
<keyword evidence="17" id="KW-1185">Reference proteome</keyword>
<comment type="cofactor">
    <cofactor evidence="1">
        <name>Mn(2+)</name>
        <dbReference type="ChEBI" id="CHEBI:29035"/>
    </cofactor>
</comment>